<proteinExistence type="predicted"/>
<protein>
    <submittedName>
        <fullName evidence="1">Uncharacterized protein</fullName>
    </submittedName>
</protein>
<dbReference type="Proteomes" id="UP001374584">
    <property type="component" value="Unassembled WGS sequence"/>
</dbReference>
<name>A0AAN9P2M1_PHACN</name>
<comment type="caution">
    <text evidence="1">The sequence shown here is derived from an EMBL/GenBank/DDBJ whole genome shotgun (WGS) entry which is preliminary data.</text>
</comment>
<dbReference type="AlphaFoldDB" id="A0AAN9P2M1"/>
<sequence length="145" mass="16224">MCNNPSSQLVGSSRKSNLGLIKISKAMLTLLFSPPLVLRKCQFPIIVSAQSCSPIVTMVLSTNALLSVHGKLSGKRKRAEYDLVSCTVMHHITNRGTYLRFAEKRFRGGAVEAKFQWCAVMEMRVKRREDGNDSCFHHSMPFSCT</sequence>
<evidence type="ECO:0000313" key="2">
    <source>
        <dbReference type="Proteomes" id="UP001374584"/>
    </source>
</evidence>
<accession>A0AAN9P2M1</accession>
<evidence type="ECO:0000313" key="1">
    <source>
        <dbReference type="EMBL" id="KAK7381802.1"/>
    </source>
</evidence>
<organism evidence="1 2">
    <name type="scientific">Phaseolus coccineus</name>
    <name type="common">Scarlet runner bean</name>
    <name type="synonym">Phaseolus multiflorus</name>
    <dbReference type="NCBI Taxonomy" id="3886"/>
    <lineage>
        <taxon>Eukaryota</taxon>
        <taxon>Viridiplantae</taxon>
        <taxon>Streptophyta</taxon>
        <taxon>Embryophyta</taxon>
        <taxon>Tracheophyta</taxon>
        <taxon>Spermatophyta</taxon>
        <taxon>Magnoliopsida</taxon>
        <taxon>eudicotyledons</taxon>
        <taxon>Gunneridae</taxon>
        <taxon>Pentapetalae</taxon>
        <taxon>rosids</taxon>
        <taxon>fabids</taxon>
        <taxon>Fabales</taxon>
        <taxon>Fabaceae</taxon>
        <taxon>Papilionoideae</taxon>
        <taxon>50 kb inversion clade</taxon>
        <taxon>NPAAA clade</taxon>
        <taxon>indigoferoid/millettioid clade</taxon>
        <taxon>Phaseoleae</taxon>
        <taxon>Phaseolus</taxon>
    </lineage>
</organism>
<keyword evidence="2" id="KW-1185">Reference proteome</keyword>
<dbReference type="EMBL" id="JAYMYR010000001">
    <property type="protein sequence ID" value="KAK7381802.1"/>
    <property type="molecule type" value="Genomic_DNA"/>
</dbReference>
<reference evidence="1 2" key="1">
    <citation type="submission" date="2024-01" db="EMBL/GenBank/DDBJ databases">
        <title>The genomes of 5 underutilized Papilionoideae crops provide insights into root nodulation and disease resistanc.</title>
        <authorList>
            <person name="Jiang F."/>
        </authorList>
    </citation>
    <scope>NUCLEOTIDE SEQUENCE [LARGE SCALE GENOMIC DNA]</scope>
    <source>
        <strain evidence="1">JINMINGXINNONG_FW02</strain>
        <tissue evidence="1">Leaves</tissue>
    </source>
</reference>
<gene>
    <name evidence="1" type="ORF">VNO80_00349</name>
</gene>